<dbReference type="Proteomes" id="UP000325440">
    <property type="component" value="Unassembled WGS sequence"/>
</dbReference>
<keyword evidence="2" id="KW-1185">Reference proteome</keyword>
<dbReference type="AlphaFoldDB" id="A0A5E4MZ07"/>
<gene>
    <name evidence="1" type="ORF">CINCED_3A022153</name>
</gene>
<evidence type="ECO:0000313" key="1">
    <source>
        <dbReference type="EMBL" id="VVC35560.1"/>
    </source>
</evidence>
<name>A0A5E4MZ07_9HEMI</name>
<dbReference type="EMBL" id="CABPRJ010001427">
    <property type="protein sequence ID" value="VVC35560.1"/>
    <property type="molecule type" value="Genomic_DNA"/>
</dbReference>
<reference evidence="1 2" key="1">
    <citation type="submission" date="2019-08" db="EMBL/GenBank/DDBJ databases">
        <authorList>
            <person name="Alioto T."/>
            <person name="Alioto T."/>
            <person name="Gomez Garrido J."/>
        </authorList>
    </citation>
    <scope>NUCLEOTIDE SEQUENCE [LARGE SCALE GENOMIC DNA]</scope>
</reference>
<sequence length="123" mass="14566">MDNEDLSKEIEFSESCMNTKKNYDRAAKVEEARCQNLLYNCENCLKTDFLCAEVCCCPKAHSFCLICIKKLVEKKVRLRKLEFKCMADCPEDLNFDMLLDVIDDDYLYDQMIRLKQAEDMRNY</sequence>
<accession>A0A5E4MZ07</accession>
<protein>
    <submittedName>
        <fullName evidence="1">Uncharacterized protein</fullName>
    </submittedName>
</protein>
<evidence type="ECO:0000313" key="2">
    <source>
        <dbReference type="Proteomes" id="UP000325440"/>
    </source>
</evidence>
<organism evidence="1 2">
    <name type="scientific">Cinara cedri</name>
    <dbReference type="NCBI Taxonomy" id="506608"/>
    <lineage>
        <taxon>Eukaryota</taxon>
        <taxon>Metazoa</taxon>
        <taxon>Ecdysozoa</taxon>
        <taxon>Arthropoda</taxon>
        <taxon>Hexapoda</taxon>
        <taxon>Insecta</taxon>
        <taxon>Pterygota</taxon>
        <taxon>Neoptera</taxon>
        <taxon>Paraneoptera</taxon>
        <taxon>Hemiptera</taxon>
        <taxon>Sternorrhyncha</taxon>
        <taxon>Aphidomorpha</taxon>
        <taxon>Aphidoidea</taxon>
        <taxon>Aphididae</taxon>
        <taxon>Lachninae</taxon>
        <taxon>Cinara</taxon>
    </lineage>
</organism>
<proteinExistence type="predicted"/>